<sequence length="493" mass="52700">MVTSFNWALLLLTVVIMIGLALYSNNVLKKKKDESGFLLAGNSLGPFIGAATVVATGFSGWGFMGSPGVAYKYGAIELLGNFFFAPAMVFAVLFCARFLHQKAQSMGSLTIPEFIANSHEGPEAIKRLSQAFAALVTILLLLVFLVGQIKALGLLAGQWLGIDTTQAAVLMASIIIIYTSIGGLAAVAFTDTLMIIGMCASAIIIVGTIFIDISPSELLNGLNNIDTALLSPSDSGPYGSSIWHVFLVFPYAFIYSATLPFMSVRFMALAKTTKLHHMAAFMAPMACLLSLVPLAGLYTRLKVPGLEIADQAMPVFLTQFLSPVVSAVVTLFILFAMKSTASSVLHAIAGSVSHDLRQALWPKCKLSEKPLLLLNRGTVAVLGMIGFVMMVFAPPFMLSMLAILGSGTLMAVLVAPMLLAHFLPSNIYAALSSMVVGFAMGCILFLYFDLGWVEAPLYSSLCACCTYWLVAKATAKHLSCNHLSTIKNSCHKL</sequence>
<reference evidence="15 16" key="1">
    <citation type="submission" date="2018-01" db="EMBL/GenBank/DDBJ databases">
        <title>Whole genome sequencing of Histamine producing bacteria.</title>
        <authorList>
            <person name="Butler K."/>
        </authorList>
    </citation>
    <scope>NUCLEOTIDE SEQUENCE [LARGE SCALE GENOMIC DNA]</scope>
    <source>
        <strain evidence="15 16">DSM 100436</strain>
    </source>
</reference>
<evidence type="ECO:0000256" key="9">
    <source>
        <dbReference type="ARBA" id="ARBA00023065"/>
    </source>
</evidence>
<feature type="transmembrane region" description="Helical" evidence="14">
    <location>
        <begin position="275"/>
        <end position="296"/>
    </location>
</feature>
<keyword evidence="6" id="KW-0769">Symport</keyword>
<evidence type="ECO:0000256" key="14">
    <source>
        <dbReference type="SAM" id="Phobius"/>
    </source>
</evidence>
<dbReference type="Pfam" id="PF00474">
    <property type="entry name" value="SSF"/>
    <property type="match status" value="1"/>
</dbReference>
<feature type="transmembrane region" description="Helical" evidence="14">
    <location>
        <begin position="167"/>
        <end position="186"/>
    </location>
</feature>
<dbReference type="CDD" id="cd10322">
    <property type="entry name" value="SLC5sbd"/>
    <property type="match status" value="1"/>
</dbReference>
<keyword evidence="8" id="KW-0915">Sodium</keyword>
<evidence type="ECO:0000256" key="13">
    <source>
        <dbReference type="RuleBase" id="RU362091"/>
    </source>
</evidence>
<accession>A0A2T3NAI4</accession>
<evidence type="ECO:0000256" key="6">
    <source>
        <dbReference type="ARBA" id="ARBA00022847"/>
    </source>
</evidence>
<dbReference type="GO" id="GO:0006814">
    <property type="term" value="P:sodium ion transport"/>
    <property type="evidence" value="ECO:0007669"/>
    <property type="project" value="UniProtKB-KW"/>
</dbReference>
<evidence type="ECO:0000256" key="1">
    <source>
        <dbReference type="ARBA" id="ARBA00004651"/>
    </source>
</evidence>
<dbReference type="RefSeq" id="WP_051901785.1">
    <property type="nucleotide sequence ID" value="NZ_PYMA01000026.1"/>
</dbReference>
<feature type="transmembrane region" description="Helical" evidence="14">
    <location>
        <begin position="373"/>
        <end position="392"/>
    </location>
</feature>
<dbReference type="InterPro" id="IPR038377">
    <property type="entry name" value="Na/Glc_symporter_sf"/>
</dbReference>
<keyword evidence="4" id="KW-1003">Cell membrane</keyword>
<keyword evidence="5 14" id="KW-0812">Transmembrane</keyword>
<dbReference type="Proteomes" id="UP000241771">
    <property type="component" value="Unassembled WGS sequence"/>
</dbReference>
<dbReference type="PANTHER" id="PTHR48086">
    <property type="entry name" value="SODIUM/PROLINE SYMPORTER-RELATED"/>
    <property type="match status" value="1"/>
</dbReference>
<comment type="caution">
    <text evidence="15">The sequence shown here is derived from an EMBL/GenBank/DDBJ whole genome shotgun (WGS) entry which is preliminary data.</text>
</comment>
<dbReference type="GO" id="GO:0015293">
    <property type="term" value="F:symporter activity"/>
    <property type="evidence" value="ECO:0007669"/>
    <property type="project" value="UniProtKB-KW"/>
</dbReference>
<evidence type="ECO:0000256" key="12">
    <source>
        <dbReference type="ARBA" id="ARBA00033708"/>
    </source>
</evidence>
<evidence type="ECO:0000313" key="16">
    <source>
        <dbReference type="Proteomes" id="UP000241771"/>
    </source>
</evidence>
<keyword evidence="7 14" id="KW-1133">Transmembrane helix</keyword>
<dbReference type="GO" id="GO:0005886">
    <property type="term" value="C:plasma membrane"/>
    <property type="evidence" value="ECO:0007669"/>
    <property type="project" value="UniProtKB-SubCell"/>
</dbReference>
<dbReference type="OrthoDB" id="9803348at2"/>
<keyword evidence="3" id="KW-0813">Transport</keyword>
<evidence type="ECO:0000256" key="3">
    <source>
        <dbReference type="ARBA" id="ARBA00022448"/>
    </source>
</evidence>
<keyword evidence="10 14" id="KW-0472">Membrane</keyword>
<evidence type="ECO:0000256" key="7">
    <source>
        <dbReference type="ARBA" id="ARBA00022989"/>
    </source>
</evidence>
<evidence type="ECO:0000256" key="4">
    <source>
        <dbReference type="ARBA" id="ARBA00022475"/>
    </source>
</evidence>
<feature type="transmembrane region" description="Helical" evidence="14">
    <location>
        <begin position="132"/>
        <end position="155"/>
    </location>
</feature>
<feature type="transmembrane region" description="Helical" evidence="14">
    <location>
        <begin position="6"/>
        <end position="24"/>
    </location>
</feature>
<comment type="similarity">
    <text evidence="2 13">Belongs to the sodium:solute symporter (SSF) (TC 2.A.21) family.</text>
</comment>
<dbReference type="EMBL" id="PYMA01000026">
    <property type="protein sequence ID" value="PSW10759.1"/>
    <property type="molecule type" value="Genomic_DNA"/>
</dbReference>
<dbReference type="InterPro" id="IPR050277">
    <property type="entry name" value="Sodium:Solute_Symporter"/>
</dbReference>
<evidence type="ECO:0000313" key="15">
    <source>
        <dbReference type="EMBL" id="PSW10759.1"/>
    </source>
</evidence>
<feature type="transmembrane region" description="Helical" evidence="14">
    <location>
        <begin position="193"/>
        <end position="211"/>
    </location>
</feature>
<keyword evidence="16" id="KW-1185">Reference proteome</keyword>
<feature type="transmembrane region" description="Helical" evidence="14">
    <location>
        <begin position="78"/>
        <end position="99"/>
    </location>
</feature>
<evidence type="ECO:0000256" key="10">
    <source>
        <dbReference type="ARBA" id="ARBA00023136"/>
    </source>
</evidence>
<evidence type="ECO:0000256" key="5">
    <source>
        <dbReference type="ARBA" id="ARBA00022692"/>
    </source>
</evidence>
<comment type="subcellular location">
    <subcellularLocation>
        <location evidence="1">Cell membrane</location>
        <topology evidence="1">Multi-pass membrane protein</topology>
    </subcellularLocation>
</comment>
<keyword evidence="11" id="KW-0739">Sodium transport</keyword>
<proteinExistence type="inferred from homology"/>
<dbReference type="PANTHER" id="PTHR48086:SF3">
    <property type="entry name" value="SODIUM_PROLINE SYMPORTER"/>
    <property type="match status" value="1"/>
</dbReference>
<name>A0A2T3NAI4_9GAMM</name>
<dbReference type="PROSITE" id="PS50283">
    <property type="entry name" value="NA_SOLUT_SYMP_3"/>
    <property type="match status" value="1"/>
</dbReference>
<protein>
    <submittedName>
        <fullName evidence="15">Sodium:solute symporter family protein</fullName>
    </submittedName>
</protein>
<comment type="catalytic activity">
    <reaction evidence="12">
        <text>L-proline(in) + Na(+)(in) = L-proline(out) + Na(+)(out)</text>
        <dbReference type="Rhea" id="RHEA:28967"/>
        <dbReference type="ChEBI" id="CHEBI:29101"/>
        <dbReference type="ChEBI" id="CHEBI:60039"/>
    </reaction>
</comment>
<keyword evidence="9" id="KW-0406">Ion transport</keyword>
<organism evidence="15 16">
    <name type="scientific">Photobacterium sanctipauli</name>
    <dbReference type="NCBI Taxonomy" id="1342794"/>
    <lineage>
        <taxon>Bacteria</taxon>
        <taxon>Pseudomonadati</taxon>
        <taxon>Pseudomonadota</taxon>
        <taxon>Gammaproteobacteria</taxon>
        <taxon>Vibrionales</taxon>
        <taxon>Vibrionaceae</taxon>
        <taxon>Photobacterium</taxon>
    </lineage>
</organism>
<dbReference type="AlphaFoldDB" id="A0A2T3NAI4"/>
<feature type="transmembrane region" description="Helical" evidence="14">
    <location>
        <begin position="427"/>
        <end position="448"/>
    </location>
</feature>
<gene>
    <name evidence="15" type="ORF">C9I98_24880</name>
</gene>
<dbReference type="Gene3D" id="1.20.1730.10">
    <property type="entry name" value="Sodium/glucose cotransporter"/>
    <property type="match status" value="1"/>
</dbReference>
<evidence type="ECO:0000256" key="11">
    <source>
        <dbReference type="ARBA" id="ARBA00023201"/>
    </source>
</evidence>
<feature type="transmembrane region" description="Helical" evidence="14">
    <location>
        <begin position="398"/>
        <end position="420"/>
    </location>
</feature>
<evidence type="ECO:0000256" key="2">
    <source>
        <dbReference type="ARBA" id="ARBA00006434"/>
    </source>
</evidence>
<feature type="transmembrane region" description="Helical" evidence="14">
    <location>
        <begin position="316"/>
        <end position="336"/>
    </location>
</feature>
<feature type="transmembrane region" description="Helical" evidence="14">
    <location>
        <begin position="242"/>
        <end position="263"/>
    </location>
</feature>
<dbReference type="InterPro" id="IPR001734">
    <property type="entry name" value="Na/solute_symporter"/>
</dbReference>
<feature type="transmembrane region" description="Helical" evidence="14">
    <location>
        <begin position="36"/>
        <end position="58"/>
    </location>
</feature>
<evidence type="ECO:0000256" key="8">
    <source>
        <dbReference type="ARBA" id="ARBA00023053"/>
    </source>
</evidence>